<evidence type="ECO:0000313" key="1">
    <source>
        <dbReference type="EMBL" id="ALC45888.1"/>
    </source>
</evidence>
<dbReference type="EMBL" id="CP012526">
    <property type="protein sequence ID" value="ALC45888.1"/>
    <property type="molecule type" value="Genomic_DNA"/>
</dbReference>
<organism evidence="1 2">
    <name type="scientific">Drosophila busckii</name>
    <name type="common">Fruit fly</name>
    <dbReference type="NCBI Taxonomy" id="30019"/>
    <lineage>
        <taxon>Eukaryota</taxon>
        <taxon>Metazoa</taxon>
        <taxon>Ecdysozoa</taxon>
        <taxon>Arthropoda</taxon>
        <taxon>Hexapoda</taxon>
        <taxon>Insecta</taxon>
        <taxon>Pterygota</taxon>
        <taxon>Neoptera</taxon>
        <taxon>Endopterygota</taxon>
        <taxon>Diptera</taxon>
        <taxon>Brachycera</taxon>
        <taxon>Muscomorpha</taxon>
        <taxon>Ephydroidea</taxon>
        <taxon>Drosophilidae</taxon>
        <taxon>Drosophila</taxon>
    </lineage>
</organism>
<sequence>MRRRNSSNNAACYRKIIIKTHDSGYSNVAVTARTQPTDIKKTLHCSTQDHSLDTHPEQNRLEQHQEQKAYQQQYWSIPAKASTANAVCYHPCKTDPLPWWQQHLVLNQTVYNANSCQPPCQIPCLTVDTGSTATACKGQHSNSLEARIKPKLYFEQLLKRNGCHRKPRPPVKVDVNVRIVPKKSRENPSTSQKTFIKELDEVTQTLNETFIKDNSSERANIIDHLVYFDNDLDNDDDRKQVTQLKIVHEQ</sequence>
<protein>
    <submittedName>
        <fullName evidence="1">CG31291</fullName>
    </submittedName>
</protein>
<dbReference type="Proteomes" id="UP000494163">
    <property type="component" value="Chromosome 3R"/>
</dbReference>
<evidence type="ECO:0000313" key="2">
    <source>
        <dbReference type="Proteomes" id="UP000494163"/>
    </source>
</evidence>
<accession>A0A0M4EMW5</accession>
<gene>
    <name evidence="1" type="ORF">Dbus_chr3Rg638</name>
</gene>
<reference evidence="1 2" key="1">
    <citation type="submission" date="2015-08" db="EMBL/GenBank/DDBJ databases">
        <title>Ancestral chromatin configuration constrains chromatin evolution on differentiating sex chromosomes in Drosophila.</title>
        <authorList>
            <person name="Zhou Q."/>
            <person name="Bachtrog D."/>
        </authorList>
    </citation>
    <scope>NUCLEOTIDE SEQUENCE [LARGE SCALE GENOMIC DNA]</scope>
    <source>
        <tissue evidence="1">Whole larvae</tissue>
    </source>
</reference>
<proteinExistence type="predicted"/>
<keyword evidence="2" id="KW-1185">Reference proteome</keyword>
<dbReference type="AlphaFoldDB" id="A0A0M4EMW5"/>
<name>A0A0M4EMW5_DROBS</name>